<dbReference type="AlphaFoldDB" id="A0A160LK21"/>
<proteinExistence type="predicted"/>
<accession>A0A160LK21</accession>
<evidence type="ECO:0000256" key="1">
    <source>
        <dbReference type="SAM" id="MobiDB-lite"/>
    </source>
</evidence>
<sequence length="197" mass="23068">MSNNEKSEKKSDVFQETFGGLLDGNKKEPDTVVHQPKEKLEDVLFGAEENQTLSHEEVEKAAENYIPLSIGDEQWEQFVGRVPLPPINREQESRAVSIGLQEIRKMKEYMLYIHRHMINEFNRIYASFPILFAKDFEDKFGTAHKELVTIMEDIEHLVAGDIDHVEAVKKDFKLMQVFEEKRLSLLYDLLEHYNKKK</sequence>
<feature type="compositionally biased region" description="Basic and acidic residues" evidence="1">
    <location>
        <begin position="24"/>
        <end position="35"/>
    </location>
</feature>
<dbReference type="PATRIC" id="fig|1430.6.peg.2076"/>
<organism evidence="2">
    <name type="scientific">Bacillus thuringiensis subsp. israelensis</name>
    <dbReference type="NCBI Taxonomy" id="1430"/>
    <lineage>
        <taxon>Bacteria</taxon>
        <taxon>Bacillati</taxon>
        <taxon>Bacillota</taxon>
        <taxon>Bacilli</taxon>
        <taxon>Bacillales</taxon>
        <taxon>Bacillaceae</taxon>
        <taxon>Bacillus</taxon>
        <taxon>Bacillus cereus group</taxon>
    </lineage>
</organism>
<evidence type="ECO:0000313" key="2">
    <source>
        <dbReference type="EMBL" id="AND28560.1"/>
    </source>
</evidence>
<geneLocation type="plasmid" evidence="2">
    <name>pAM65-52-3-235K</name>
</geneLocation>
<keyword evidence="2" id="KW-0614">Plasmid</keyword>
<dbReference type="EMBL" id="CP013278">
    <property type="protein sequence ID" value="AND28560.1"/>
    <property type="molecule type" value="Genomic_DNA"/>
</dbReference>
<reference evidence="2" key="1">
    <citation type="journal article" date="2017" name="Res. Microbiol.">
        <title>Comparative genomics of extrachromosomal elements in Bacillus thuringiensis subsp. israelensis.</title>
        <authorList>
            <person name="Bolotin A."/>
            <person name="Gillis A."/>
            <person name="Sanchis V."/>
            <person name="Nielsen-LeRoux C."/>
            <person name="Mahillon J."/>
            <person name="Lereclus D."/>
            <person name="Sorokin A."/>
        </authorList>
    </citation>
    <scope>NUCLEOTIDE SEQUENCE</scope>
    <source>
        <strain evidence="2">AM65-52</strain>
        <plasmid evidence="2">pAM65-52-3-235K</plasmid>
    </source>
</reference>
<dbReference type="RefSeq" id="WP_000069271.1">
    <property type="nucleotide sequence ID" value="NZ_CP013278.1"/>
</dbReference>
<feature type="compositionally biased region" description="Basic and acidic residues" evidence="1">
    <location>
        <begin position="1"/>
        <end position="13"/>
    </location>
</feature>
<gene>
    <name evidence="2" type="ORF">ATN07_33150</name>
</gene>
<name>A0A160LK21_BACTI</name>
<feature type="region of interest" description="Disordered" evidence="1">
    <location>
        <begin position="1"/>
        <end position="35"/>
    </location>
</feature>
<protein>
    <submittedName>
        <fullName evidence="2">Uncharacterized protein</fullName>
    </submittedName>
</protein>